<reference evidence="3" key="1">
    <citation type="submission" date="2021-03" db="EMBL/GenBank/DDBJ databases">
        <authorList>
            <person name="Tagirdzhanova G."/>
        </authorList>
    </citation>
    <scope>NUCLEOTIDE SEQUENCE</scope>
</reference>
<protein>
    <recommendedName>
        <fullName evidence="2">HNH nuclease domain-containing protein</fullName>
    </recommendedName>
</protein>
<feature type="region of interest" description="Disordered" evidence="1">
    <location>
        <begin position="421"/>
        <end position="466"/>
    </location>
</feature>
<sequence>MESRISRTLARPTVPERTSSRSPTKRVVESPPEQQQDLIDSLKRERKESNNDAKEARKRVKLSIIFDADYWARRGEVTKHEIRSTRLTRRISMASMQDQTMDFSQTEHGKRLLQQERSLALEGSLYETQRADMSKSSPGGHTLRGAFVELFIGATNGLGIRNSPGPRSSSKQSNLRAELVRKMKLEHPDEAKVHLWCPVTKEYWHPSSMQAGHFYPWKYGQTNMDAIFGPMGDSTGGSELMKAENAILWSQEAEERFSKRLFVIVPNIPDNPDQSQVETWEATPVRDYKIRIIAPENKLMSGEVHSSLNSQKIWRDLDGTKVEFKSEWRPRARYIYFAYCCAMLAESFAGRHLTVSRDNELGTGYWGTRGRYMRRSVLWGFVETLGLGYEYLLEGAIEEEDGAGADLRGVAVANYTIKEALRGVNDNGEDEDEDEEGEDEDEDEEGEDEDEEEEGDGSEDDGREQP</sequence>
<evidence type="ECO:0000259" key="2">
    <source>
        <dbReference type="Pfam" id="PF13391"/>
    </source>
</evidence>
<feature type="region of interest" description="Disordered" evidence="1">
    <location>
        <begin position="1"/>
        <end position="56"/>
    </location>
</feature>
<dbReference type="AlphaFoldDB" id="A0A8H3FTS7"/>
<dbReference type="OrthoDB" id="5386595at2759"/>
<gene>
    <name evidence="3" type="ORF">HETSPECPRED_007477</name>
</gene>
<feature type="domain" description="HNH nuclease" evidence="2">
    <location>
        <begin position="197"/>
        <end position="265"/>
    </location>
</feature>
<evidence type="ECO:0000313" key="3">
    <source>
        <dbReference type="EMBL" id="CAF9929865.1"/>
    </source>
</evidence>
<dbReference type="Proteomes" id="UP000664521">
    <property type="component" value="Unassembled WGS sequence"/>
</dbReference>
<dbReference type="InterPro" id="IPR003615">
    <property type="entry name" value="HNH_nuc"/>
</dbReference>
<evidence type="ECO:0000313" key="4">
    <source>
        <dbReference type="Proteomes" id="UP000664521"/>
    </source>
</evidence>
<evidence type="ECO:0000256" key="1">
    <source>
        <dbReference type="SAM" id="MobiDB-lite"/>
    </source>
</evidence>
<comment type="caution">
    <text evidence="3">The sequence shown here is derived from an EMBL/GenBank/DDBJ whole genome shotgun (WGS) entry which is preliminary data.</text>
</comment>
<organism evidence="3 4">
    <name type="scientific">Heterodermia speciosa</name>
    <dbReference type="NCBI Taxonomy" id="116794"/>
    <lineage>
        <taxon>Eukaryota</taxon>
        <taxon>Fungi</taxon>
        <taxon>Dikarya</taxon>
        <taxon>Ascomycota</taxon>
        <taxon>Pezizomycotina</taxon>
        <taxon>Lecanoromycetes</taxon>
        <taxon>OSLEUM clade</taxon>
        <taxon>Lecanoromycetidae</taxon>
        <taxon>Caliciales</taxon>
        <taxon>Physciaceae</taxon>
        <taxon>Heterodermia</taxon>
    </lineage>
</organism>
<keyword evidence="4" id="KW-1185">Reference proteome</keyword>
<feature type="compositionally biased region" description="Basic and acidic residues" evidence="1">
    <location>
        <begin position="40"/>
        <end position="55"/>
    </location>
</feature>
<feature type="compositionally biased region" description="Acidic residues" evidence="1">
    <location>
        <begin position="427"/>
        <end position="466"/>
    </location>
</feature>
<name>A0A8H3FTS7_9LECA</name>
<accession>A0A8H3FTS7</accession>
<dbReference type="Pfam" id="PF13391">
    <property type="entry name" value="HNH_2"/>
    <property type="match status" value="1"/>
</dbReference>
<proteinExistence type="predicted"/>
<dbReference type="EMBL" id="CAJPDS010000053">
    <property type="protein sequence ID" value="CAF9929865.1"/>
    <property type="molecule type" value="Genomic_DNA"/>
</dbReference>